<name>A0A086PFJ3_SPHHM</name>
<evidence type="ECO:0000313" key="7">
    <source>
        <dbReference type="EMBL" id="KFG92161.1"/>
    </source>
</evidence>
<evidence type="ECO:0000256" key="5">
    <source>
        <dbReference type="ARBA" id="ARBA00023136"/>
    </source>
</evidence>
<dbReference type="PROSITE" id="PS50895">
    <property type="entry name" value="SURF1"/>
    <property type="match status" value="1"/>
</dbReference>
<evidence type="ECO:0000256" key="6">
    <source>
        <dbReference type="RuleBase" id="RU363076"/>
    </source>
</evidence>
<dbReference type="CDD" id="cd06662">
    <property type="entry name" value="SURF1"/>
    <property type="match status" value="1"/>
</dbReference>
<protein>
    <recommendedName>
        <fullName evidence="6">SURF1-like protein</fullName>
    </recommendedName>
</protein>
<accession>A0A086PFJ3</accession>
<reference evidence="7" key="1">
    <citation type="submission" date="2014-08" db="EMBL/GenBank/DDBJ databases">
        <title>Draft genome sequences of Sphingobium herbicidovorans.</title>
        <authorList>
            <person name="Gan H.M."/>
            <person name="Gan H.Y."/>
            <person name="Savka M.A."/>
        </authorList>
    </citation>
    <scope>NUCLEOTIDE SEQUENCE [LARGE SCALE GENOMIC DNA]</scope>
    <source>
        <strain evidence="7">NBRC 16415</strain>
    </source>
</reference>
<dbReference type="GO" id="GO:0005886">
    <property type="term" value="C:plasma membrane"/>
    <property type="evidence" value="ECO:0007669"/>
    <property type="project" value="UniProtKB-SubCell"/>
</dbReference>
<feature type="transmembrane region" description="Helical" evidence="6">
    <location>
        <begin position="12"/>
        <end position="34"/>
    </location>
</feature>
<keyword evidence="8" id="KW-1185">Reference proteome</keyword>
<dbReference type="PANTHER" id="PTHR23427">
    <property type="entry name" value="SURFEIT LOCUS PROTEIN"/>
    <property type="match status" value="1"/>
</dbReference>
<dbReference type="InterPro" id="IPR002994">
    <property type="entry name" value="Surf1/Shy1"/>
</dbReference>
<dbReference type="AlphaFoldDB" id="A0A086PFJ3"/>
<evidence type="ECO:0000256" key="3">
    <source>
        <dbReference type="ARBA" id="ARBA00022692"/>
    </source>
</evidence>
<evidence type="ECO:0000256" key="1">
    <source>
        <dbReference type="ARBA" id="ARBA00004370"/>
    </source>
</evidence>
<comment type="caution">
    <text evidence="7">The sequence shown here is derived from an EMBL/GenBank/DDBJ whole genome shotgun (WGS) entry which is preliminary data.</text>
</comment>
<proteinExistence type="inferred from homology"/>
<comment type="subcellular location">
    <subcellularLocation>
        <location evidence="6">Cell membrane</location>
        <topology evidence="6">Multi-pass membrane protein</topology>
    </subcellularLocation>
    <subcellularLocation>
        <location evidence="1">Membrane</location>
    </subcellularLocation>
</comment>
<dbReference type="STRING" id="76947.GCA_002080435_00604"/>
<gene>
    <name evidence="7" type="ORF">BV98_000414</name>
</gene>
<dbReference type="InterPro" id="IPR045214">
    <property type="entry name" value="Surf1/Surf4"/>
</dbReference>
<comment type="similarity">
    <text evidence="2 6">Belongs to the SURF1 family.</text>
</comment>
<keyword evidence="4 6" id="KW-1133">Transmembrane helix</keyword>
<keyword evidence="3 6" id="KW-0812">Transmembrane</keyword>
<feature type="transmembrane region" description="Helical" evidence="6">
    <location>
        <begin position="208"/>
        <end position="228"/>
    </location>
</feature>
<dbReference type="Proteomes" id="UP000024284">
    <property type="component" value="Unassembled WGS sequence"/>
</dbReference>
<evidence type="ECO:0000313" key="8">
    <source>
        <dbReference type="Proteomes" id="UP000024284"/>
    </source>
</evidence>
<dbReference type="eggNOG" id="COG3346">
    <property type="taxonomic scope" value="Bacteria"/>
</dbReference>
<sequence length="238" mass="26057">MTRDVPRRRSAGFLIALSLIAALMVGGLATLGMWQIDRLAWKRDLIEQVESRVHAAPVPAPPTGSKEDAYLRVTVTGHFLHDRATLVQASTVRGAGYWVLTPLVTDRGFTLLVNRGFVPPQERSRYSKPMGIVQVTGLMRLSEPGGGFLRGNAPAADRWYSRDVAAIAAARSLRSPVANYFIDAEHDGLKDALPMGGLTVLTFPNNHLSYAATWFALAAMAAGAYMIVMRHEWKERGT</sequence>
<evidence type="ECO:0000256" key="2">
    <source>
        <dbReference type="ARBA" id="ARBA00007165"/>
    </source>
</evidence>
<keyword evidence="6" id="KW-1003">Cell membrane</keyword>
<organism evidence="7 8">
    <name type="scientific">Sphingobium herbicidovorans (strain ATCC 700291 / DSM 11019 / CCUG 56400 / KCTC 2939 / LMG 18315 / NBRC 16415 / MH)</name>
    <name type="common">Sphingomonas herbicidovorans</name>
    <dbReference type="NCBI Taxonomy" id="1219045"/>
    <lineage>
        <taxon>Bacteria</taxon>
        <taxon>Pseudomonadati</taxon>
        <taxon>Pseudomonadota</taxon>
        <taxon>Alphaproteobacteria</taxon>
        <taxon>Sphingomonadales</taxon>
        <taxon>Sphingomonadaceae</taxon>
        <taxon>Sphingobium</taxon>
    </lineage>
</organism>
<keyword evidence="5 6" id="KW-0472">Membrane</keyword>
<evidence type="ECO:0000256" key="4">
    <source>
        <dbReference type="ARBA" id="ARBA00022989"/>
    </source>
</evidence>
<dbReference type="PATRIC" id="fig|1219045.3.peg.419"/>
<dbReference type="PANTHER" id="PTHR23427:SF2">
    <property type="entry name" value="SURFEIT LOCUS PROTEIN 1"/>
    <property type="match status" value="1"/>
</dbReference>
<dbReference type="Pfam" id="PF02104">
    <property type="entry name" value="SURF1"/>
    <property type="match status" value="1"/>
</dbReference>
<dbReference type="EMBL" id="JFZA02000001">
    <property type="protein sequence ID" value="KFG92161.1"/>
    <property type="molecule type" value="Genomic_DNA"/>
</dbReference>